<proteinExistence type="predicted"/>
<protein>
    <submittedName>
        <fullName evidence="1">Uncharacterized protein</fullName>
    </submittedName>
</protein>
<sequence length="192" mass="20568">MHSDALGAVGMLTAFAGMILAMNSGTRLLGFALLAAAVVMGVAGLVRRREPVDSLLQPHQPKPDRIPLLAVVFALVGVGFNSLAPVQEKLKAIEETEYTEEQLREMEDALRYGSRNGRRLRRAERAEGASIGNPLPLGSTVRIDGWAITVHAPDAHTATYTGATTAKPYTVLVKDEVIEVAVGNATRYVAVH</sequence>
<accession>A0A7H0K995</accession>
<dbReference type="Proteomes" id="UP000577408">
    <property type="component" value="Unassembled WGS sequence"/>
</dbReference>
<keyword evidence="2" id="KW-1185">Reference proteome</keyword>
<dbReference type="EMBL" id="JABFED010000002">
    <property type="protein sequence ID" value="MBA1837335.1"/>
    <property type="molecule type" value="Genomic_DNA"/>
</dbReference>
<dbReference type="AlphaFoldDB" id="A0A7H0K995"/>
<comment type="caution">
    <text evidence="1">The sequence shown here is derived from an EMBL/GenBank/DDBJ whole genome shotgun (WGS) entry which is preliminary data.</text>
</comment>
<evidence type="ECO:0000313" key="2">
    <source>
        <dbReference type="Proteomes" id="UP000577408"/>
    </source>
</evidence>
<dbReference type="RefSeq" id="WP_181192020.1">
    <property type="nucleotide sequence ID" value="NZ_JABFED010000002.1"/>
</dbReference>
<name>A0A7H0K995_9CORY</name>
<evidence type="ECO:0000313" key="1">
    <source>
        <dbReference type="EMBL" id="MBA1837335.1"/>
    </source>
</evidence>
<organism evidence="1 2">
    <name type="scientific">Corynebacterium wankanglinii</name>
    <dbReference type="NCBI Taxonomy" id="2735136"/>
    <lineage>
        <taxon>Bacteria</taxon>
        <taxon>Bacillati</taxon>
        <taxon>Actinomycetota</taxon>
        <taxon>Actinomycetes</taxon>
        <taxon>Mycobacteriales</taxon>
        <taxon>Corynebacteriaceae</taxon>
        <taxon>Corynebacterium</taxon>
    </lineage>
</organism>
<reference evidence="1 2" key="1">
    <citation type="submission" date="2020-05" db="EMBL/GenBank/DDBJ databases">
        <title>Descriptions of Corynebacterium xxxx sp. nov., Corynebacterium yyyy sp. nov. and Corynebacterium zzzz sp. nov.</title>
        <authorList>
            <person name="Zhang G."/>
        </authorList>
    </citation>
    <scope>NUCLEOTIDE SEQUENCE [LARGE SCALE GENOMIC DNA]</scope>
    <source>
        <strain evidence="2">zg-913</strain>
    </source>
</reference>
<gene>
    <name evidence="1" type="ORF">HMA55_05360</name>
</gene>